<dbReference type="OrthoDB" id="10261348at2759"/>
<name>A0A023B9I6_GRENI</name>
<organism evidence="1 2">
    <name type="scientific">Gregarina niphandrodes</name>
    <name type="common">Septate eugregarine</name>
    <dbReference type="NCBI Taxonomy" id="110365"/>
    <lineage>
        <taxon>Eukaryota</taxon>
        <taxon>Sar</taxon>
        <taxon>Alveolata</taxon>
        <taxon>Apicomplexa</taxon>
        <taxon>Conoidasida</taxon>
        <taxon>Gregarinasina</taxon>
        <taxon>Eugregarinorida</taxon>
        <taxon>Gregarinidae</taxon>
        <taxon>Gregarina</taxon>
    </lineage>
</organism>
<comment type="caution">
    <text evidence="1">The sequence shown here is derived from an EMBL/GenBank/DDBJ whole genome shotgun (WGS) entry which is preliminary data.</text>
</comment>
<proteinExistence type="predicted"/>
<dbReference type="VEuPathDB" id="CryptoDB:GNI_049710"/>
<dbReference type="GeneID" id="22911811"/>
<reference evidence="1" key="1">
    <citation type="submission" date="2013-12" db="EMBL/GenBank/DDBJ databases">
        <authorList>
            <person name="Omoto C.K."/>
            <person name="Sibley D."/>
            <person name="Venepally P."/>
            <person name="Hadjithomas M."/>
            <person name="Karamycheva S."/>
            <person name="Brunk B."/>
            <person name="Roos D."/>
            <person name="Caler E."/>
            <person name="Lorenzi H."/>
        </authorList>
    </citation>
    <scope>NUCLEOTIDE SEQUENCE</scope>
</reference>
<protein>
    <submittedName>
        <fullName evidence="1">Cwf18 pre-mRNA splicing factor</fullName>
    </submittedName>
</protein>
<evidence type="ECO:0000313" key="2">
    <source>
        <dbReference type="Proteomes" id="UP000019763"/>
    </source>
</evidence>
<gene>
    <name evidence="1" type="ORF">GNI_049710</name>
</gene>
<accession>A0A023B9I6</accession>
<dbReference type="InterPro" id="IPR013169">
    <property type="entry name" value="mRNA_splic_Cwf18-like"/>
</dbReference>
<dbReference type="AlphaFoldDB" id="A0A023B9I6"/>
<dbReference type="Proteomes" id="UP000019763">
    <property type="component" value="Unassembled WGS sequence"/>
</dbReference>
<dbReference type="EMBL" id="AFNH02000384">
    <property type="protein sequence ID" value="EZG72994.1"/>
    <property type="molecule type" value="Genomic_DNA"/>
</dbReference>
<dbReference type="Pfam" id="PF08315">
    <property type="entry name" value="cwf18"/>
    <property type="match status" value="1"/>
</dbReference>
<keyword evidence="2" id="KW-1185">Reference proteome</keyword>
<dbReference type="RefSeq" id="XP_011129689.1">
    <property type="nucleotide sequence ID" value="XM_011131387.1"/>
</dbReference>
<evidence type="ECO:0000313" key="1">
    <source>
        <dbReference type="EMBL" id="EZG72994.1"/>
    </source>
</evidence>
<sequence length="87" mass="10052">MLQFRTYIPQDPGLRRYCKPDDAEHQLKNVIDSEIEHALEEADNQDFYKLIKPAAENADLKRDLKAALKSLDGKTQKKLQQLRRAAS</sequence>